<protein>
    <recommendedName>
        <fullName evidence="11">Cytidyltransferase-like domain-containing protein</fullName>
    </recommendedName>
</protein>
<evidence type="ECO:0000259" key="8">
    <source>
        <dbReference type="Pfam" id="PF01467"/>
    </source>
</evidence>
<dbReference type="AlphaFoldDB" id="X0X6K6"/>
<evidence type="ECO:0000259" key="9">
    <source>
        <dbReference type="Pfam" id="PF03819"/>
    </source>
</evidence>
<evidence type="ECO:0000313" key="10">
    <source>
        <dbReference type="EMBL" id="GAG38665.1"/>
    </source>
</evidence>
<dbReference type="PANTHER" id="PTHR39321:SF3">
    <property type="entry name" value="PHOSPHOPANTETHEINE ADENYLYLTRANSFERASE"/>
    <property type="match status" value="1"/>
</dbReference>
<keyword evidence="7" id="KW-0520">NAD</keyword>
<evidence type="ECO:0000256" key="6">
    <source>
        <dbReference type="ARBA" id="ARBA00022840"/>
    </source>
</evidence>
<evidence type="ECO:0000256" key="3">
    <source>
        <dbReference type="ARBA" id="ARBA00022679"/>
    </source>
</evidence>
<comment type="pathway">
    <text evidence="1">Cofactor biosynthesis; NAD(+) biosynthesis.</text>
</comment>
<keyword evidence="3" id="KW-0808">Transferase</keyword>
<gene>
    <name evidence="10" type="ORF">S01H1_67442</name>
</gene>
<sequence>MYNPNNDLQKEVEEVFKEHFGYTPFGERMKDIQNEFFELVKWDSIANIKEEAGDLMASLIQLCSESTWDYQDLVQNSLEKIKRRKLQYQALGRKTKIAILGGAFDPITNGHIQTAKFVLDTSKEFDEVWLMPAYKHMSGKNMASVEARLVMCESAAKVDGRIKVFDYEIKHKLAGETFNLFKRLKEDEQYKD</sequence>
<accession>X0X6K6</accession>
<feature type="domain" description="NTP pyrophosphohydrolase MazG-like" evidence="9">
    <location>
        <begin position="34"/>
        <end position="85"/>
    </location>
</feature>
<dbReference type="Gene3D" id="3.40.50.620">
    <property type="entry name" value="HUPs"/>
    <property type="match status" value="1"/>
</dbReference>
<comment type="caution">
    <text evidence="10">The sequence shown here is derived from an EMBL/GenBank/DDBJ whole genome shotgun (WGS) entry which is preliminary data.</text>
</comment>
<keyword evidence="2" id="KW-0662">Pyridine nucleotide biosynthesis</keyword>
<evidence type="ECO:0000256" key="1">
    <source>
        <dbReference type="ARBA" id="ARBA00004790"/>
    </source>
</evidence>
<keyword evidence="4" id="KW-0548">Nucleotidyltransferase</keyword>
<dbReference type="PANTHER" id="PTHR39321">
    <property type="entry name" value="NICOTINATE-NUCLEOTIDE ADENYLYLTRANSFERASE-RELATED"/>
    <property type="match status" value="1"/>
</dbReference>
<dbReference type="GO" id="GO:0005524">
    <property type="term" value="F:ATP binding"/>
    <property type="evidence" value="ECO:0007669"/>
    <property type="project" value="UniProtKB-KW"/>
</dbReference>
<dbReference type="EMBL" id="BARS01044668">
    <property type="protein sequence ID" value="GAG38665.1"/>
    <property type="molecule type" value="Genomic_DNA"/>
</dbReference>
<dbReference type="GO" id="GO:0009435">
    <property type="term" value="P:NAD+ biosynthetic process"/>
    <property type="evidence" value="ECO:0007669"/>
    <property type="project" value="InterPro"/>
</dbReference>
<dbReference type="InterPro" id="IPR014729">
    <property type="entry name" value="Rossmann-like_a/b/a_fold"/>
</dbReference>
<dbReference type="SUPFAM" id="SSF101386">
    <property type="entry name" value="all-alpha NTP pyrophosphatases"/>
    <property type="match status" value="1"/>
</dbReference>
<dbReference type="Gene3D" id="1.10.287.1080">
    <property type="entry name" value="MazG-like"/>
    <property type="match status" value="1"/>
</dbReference>
<feature type="non-terminal residue" evidence="10">
    <location>
        <position position="192"/>
    </location>
</feature>
<evidence type="ECO:0008006" key="11">
    <source>
        <dbReference type="Google" id="ProtNLM"/>
    </source>
</evidence>
<evidence type="ECO:0000256" key="4">
    <source>
        <dbReference type="ARBA" id="ARBA00022695"/>
    </source>
</evidence>
<dbReference type="InterPro" id="IPR004518">
    <property type="entry name" value="MazG-like_dom"/>
</dbReference>
<dbReference type="GO" id="GO:0070566">
    <property type="term" value="F:adenylyltransferase activity"/>
    <property type="evidence" value="ECO:0007669"/>
    <property type="project" value="UniProtKB-ARBA"/>
</dbReference>
<keyword evidence="6" id="KW-0067">ATP-binding</keyword>
<proteinExistence type="predicted"/>
<evidence type="ECO:0000256" key="7">
    <source>
        <dbReference type="ARBA" id="ARBA00023027"/>
    </source>
</evidence>
<dbReference type="InterPro" id="IPR005248">
    <property type="entry name" value="NadD/NMNAT"/>
</dbReference>
<dbReference type="Pfam" id="PF01467">
    <property type="entry name" value="CTP_transf_like"/>
    <property type="match status" value="1"/>
</dbReference>
<evidence type="ECO:0000256" key="2">
    <source>
        <dbReference type="ARBA" id="ARBA00022642"/>
    </source>
</evidence>
<dbReference type="SUPFAM" id="SSF52374">
    <property type="entry name" value="Nucleotidylyl transferase"/>
    <property type="match status" value="1"/>
</dbReference>
<reference evidence="10" key="1">
    <citation type="journal article" date="2014" name="Front. Microbiol.">
        <title>High frequency of phylogenetically diverse reductive dehalogenase-homologous genes in deep subseafloor sedimentary metagenomes.</title>
        <authorList>
            <person name="Kawai M."/>
            <person name="Futagami T."/>
            <person name="Toyoda A."/>
            <person name="Takaki Y."/>
            <person name="Nishi S."/>
            <person name="Hori S."/>
            <person name="Arai W."/>
            <person name="Tsubouchi T."/>
            <person name="Morono Y."/>
            <person name="Uchiyama I."/>
            <person name="Ito T."/>
            <person name="Fujiyama A."/>
            <person name="Inagaki F."/>
            <person name="Takami H."/>
        </authorList>
    </citation>
    <scope>NUCLEOTIDE SEQUENCE</scope>
    <source>
        <strain evidence="10">Expedition CK06-06</strain>
    </source>
</reference>
<evidence type="ECO:0000256" key="5">
    <source>
        <dbReference type="ARBA" id="ARBA00022741"/>
    </source>
</evidence>
<dbReference type="InterPro" id="IPR004821">
    <property type="entry name" value="Cyt_trans-like"/>
</dbReference>
<keyword evidence="5" id="KW-0547">Nucleotide-binding</keyword>
<dbReference type="Pfam" id="PF03819">
    <property type="entry name" value="MazG"/>
    <property type="match status" value="1"/>
</dbReference>
<name>X0X6K6_9ZZZZ</name>
<feature type="domain" description="Cytidyltransferase-like" evidence="8">
    <location>
        <begin position="99"/>
        <end position="174"/>
    </location>
</feature>
<organism evidence="10">
    <name type="scientific">marine sediment metagenome</name>
    <dbReference type="NCBI Taxonomy" id="412755"/>
    <lineage>
        <taxon>unclassified sequences</taxon>
        <taxon>metagenomes</taxon>
        <taxon>ecological metagenomes</taxon>
    </lineage>
</organism>